<dbReference type="EMBL" id="JACEIO010000017">
    <property type="protein sequence ID" value="MBA4537200.1"/>
    <property type="molecule type" value="Genomic_DNA"/>
</dbReference>
<organism evidence="10 11">
    <name type="scientific">Bacillus aquiflavi</name>
    <dbReference type="NCBI Taxonomy" id="2672567"/>
    <lineage>
        <taxon>Bacteria</taxon>
        <taxon>Bacillati</taxon>
        <taxon>Bacillota</taxon>
        <taxon>Bacilli</taxon>
        <taxon>Bacillales</taxon>
        <taxon>Bacillaceae</taxon>
        <taxon>Bacillus</taxon>
    </lineage>
</organism>
<keyword evidence="2 6" id="KW-0132">Cell division</keyword>
<dbReference type="SUPFAM" id="SSF63848">
    <property type="entry name" value="Cell-division inhibitor MinC, C-terminal domain"/>
    <property type="match status" value="1"/>
</dbReference>
<dbReference type="GO" id="GO:0000917">
    <property type="term" value="P:division septum assembly"/>
    <property type="evidence" value="ECO:0007669"/>
    <property type="project" value="UniProtKB-KW"/>
</dbReference>
<dbReference type="InterPro" id="IPR005526">
    <property type="entry name" value="Septum_form_inhib_MinC_C"/>
</dbReference>
<sequence>MKKKQNVMIKGTKAGLTLHLDDSCSYSELLLELNEKLSTSYHEQVERPLISVRVQTGNRYLTEEQEEEIKYLVRHKNNLIVDKIESNVITKEEATKRLEEMEIIPVAKIIRSGQVLEVPGDLLLIGDVNPGGMVKAGGNIYILGALKGVAHAGCNGNKEAVIAASAMAPSQLRISELINRSPDYFVNKQREMQCAYISENGKITVDRLQTLMRLRPSLTRLKGGL</sequence>
<dbReference type="PANTHER" id="PTHR34108:SF1">
    <property type="entry name" value="SEPTUM SITE-DETERMINING PROTEIN MINC"/>
    <property type="match status" value="1"/>
</dbReference>
<dbReference type="InterPro" id="IPR013033">
    <property type="entry name" value="MinC"/>
</dbReference>
<evidence type="ECO:0000313" key="9">
    <source>
        <dbReference type="EMBL" id="MBA4537200.1"/>
    </source>
</evidence>
<dbReference type="InterPro" id="IPR036145">
    <property type="entry name" value="MinC_C_sf"/>
</dbReference>
<evidence type="ECO:0000256" key="3">
    <source>
        <dbReference type="ARBA" id="ARBA00023210"/>
    </source>
</evidence>
<dbReference type="Pfam" id="PF22642">
    <property type="entry name" value="MinC_N_1"/>
    <property type="match status" value="1"/>
</dbReference>
<evidence type="ECO:0000256" key="4">
    <source>
        <dbReference type="ARBA" id="ARBA00023306"/>
    </source>
</evidence>
<evidence type="ECO:0000256" key="5">
    <source>
        <dbReference type="ARBA" id="ARBA00046874"/>
    </source>
</evidence>
<dbReference type="InterPro" id="IPR055219">
    <property type="entry name" value="MinC_N_1"/>
</dbReference>
<comment type="caution">
    <text evidence="10">The sequence shown here is derived from an EMBL/GenBank/DDBJ whole genome shotgun (WGS) entry which is preliminary data.</text>
</comment>
<evidence type="ECO:0000313" key="10">
    <source>
        <dbReference type="EMBL" id="NEY81458.1"/>
    </source>
</evidence>
<dbReference type="Proteomes" id="UP000472971">
    <property type="component" value="Unassembled WGS sequence"/>
</dbReference>
<dbReference type="InterPro" id="IPR016098">
    <property type="entry name" value="CAP/MinC_C"/>
</dbReference>
<name>A0A6B3VW53_9BACI</name>
<reference evidence="9 12" key="2">
    <citation type="submission" date="2020-07" db="EMBL/GenBank/DDBJ databases">
        <authorList>
            <person name="Feng H."/>
        </authorList>
    </citation>
    <scope>NUCLEOTIDE SEQUENCE [LARGE SCALE GENOMIC DNA]</scope>
    <source>
        <strain evidence="12">s-12</strain>
        <strain evidence="9">S-12</strain>
    </source>
</reference>
<feature type="domain" description="Septum formation inhibitor MinC C-terminal" evidence="7">
    <location>
        <begin position="107"/>
        <end position="205"/>
    </location>
</feature>
<evidence type="ECO:0000256" key="6">
    <source>
        <dbReference type="HAMAP-Rule" id="MF_00267"/>
    </source>
</evidence>
<accession>A0A6B3VW53</accession>
<keyword evidence="11" id="KW-1185">Reference proteome</keyword>
<dbReference type="Gene3D" id="2.160.20.70">
    <property type="match status" value="1"/>
</dbReference>
<evidence type="ECO:0000259" key="7">
    <source>
        <dbReference type="Pfam" id="PF03775"/>
    </source>
</evidence>
<protein>
    <recommendedName>
        <fullName evidence="6">Probable septum site-determining protein MinC</fullName>
    </recommendedName>
</protein>
<evidence type="ECO:0000259" key="8">
    <source>
        <dbReference type="Pfam" id="PF22642"/>
    </source>
</evidence>
<dbReference type="AlphaFoldDB" id="A0A6B3VW53"/>
<dbReference type="PANTHER" id="PTHR34108">
    <property type="entry name" value="SEPTUM SITE-DETERMINING PROTEIN MINC"/>
    <property type="match status" value="1"/>
</dbReference>
<dbReference type="Proteomes" id="UP000570010">
    <property type="component" value="Unassembled WGS sequence"/>
</dbReference>
<dbReference type="RefSeq" id="WP_163241850.1">
    <property type="nucleotide sequence ID" value="NZ_CP082780.1"/>
</dbReference>
<comment type="function">
    <text evidence="6">Cell division inhibitor that blocks the formation of polar Z ring septums. Rapidly oscillates between the poles of the cell to destabilize FtsZ filaments that have formed before they mature into polar Z rings. Prevents FtsZ polymerization.</text>
</comment>
<dbReference type="NCBIfam" id="NF001772">
    <property type="entry name" value="PRK00513.1-3"/>
    <property type="match status" value="1"/>
</dbReference>
<reference evidence="10 11" key="1">
    <citation type="submission" date="2020-02" db="EMBL/GenBank/DDBJ databases">
        <title>Bacillus aquiflavi sp. nov., isolated from yellow water of strong flavor Chinese baijiu in Yibin region of China.</title>
        <authorList>
            <person name="Xie J."/>
        </authorList>
    </citation>
    <scope>NUCLEOTIDE SEQUENCE [LARGE SCALE GENOMIC DNA]</scope>
    <source>
        <strain evidence="10 11">3H-10</strain>
    </source>
</reference>
<dbReference type="HAMAP" id="MF_00267">
    <property type="entry name" value="MinC"/>
    <property type="match status" value="1"/>
</dbReference>
<dbReference type="GO" id="GO:1901891">
    <property type="term" value="P:regulation of cell septum assembly"/>
    <property type="evidence" value="ECO:0007669"/>
    <property type="project" value="InterPro"/>
</dbReference>
<dbReference type="EMBL" id="JAAIWN010000015">
    <property type="protein sequence ID" value="NEY81458.1"/>
    <property type="molecule type" value="Genomic_DNA"/>
</dbReference>
<keyword evidence="4 6" id="KW-0131">Cell cycle</keyword>
<comment type="similarity">
    <text evidence="1 6">Belongs to the MinC family.</text>
</comment>
<gene>
    <name evidence="6 10" type="primary">minC</name>
    <name evidence="10" type="ORF">G4D64_07985</name>
    <name evidence="9" type="ORF">H1Z61_08585</name>
</gene>
<proteinExistence type="inferred from homology"/>
<evidence type="ECO:0000313" key="11">
    <source>
        <dbReference type="Proteomes" id="UP000472971"/>
    </source>
</evidence>
<dbReference type="NCBIfam" id="TIGR01222">
    <property type="entry name" value="minC"/>
    <property type="match status" value="1"/>
</dbReference>
<evidence type="ECO:0000256" key="1">
    <source>
        <dbReference type="ARBA" id="ARBA00006291"/>
    </source>
</evidence>
<dbReference type="Gene3D" id="3.30.160.540">
    <property type="match status" value="1"/>
</dbReference>
<dbReference type="GO" id="GO:0000902">
    <property type="term" value="P:cell morphogenesis"/>
    <property type="evidence" value="ECO:0007669"/>
    <property type="project" value="InterPro"/>
</dbReference>
<evidence type="ECO:0000256" key="2">
    <source>
        <dbReference type="ARBA" id="ARBA00022618"/>
    </source>
</evidence>
<comment type="subunit">
    <text evidence="5 6">Interacts with MinD and FtsZ.</text>
</comment>
<evidence type="ECO:0000313" key="12">
    <source>
        <dbReference type="Proteomes" id="UP000570010"/>
    </source>
</evidence>
<dbReference type="Pfam" id="PF03775">
    <property type="entry name" value="MinC_C"/>
    <property type="match status" value="1"/>
</dbReference>
<keyword evidence="3 6" id="KW-0717">Septation</keyword>
<feature type="domain" description="Septum site-determining protein MinC N-terminal" evidence="8">
    <location>
        <begin position="7"/>
        <end position="84"/>
    </location>
</feature>